<dbReference type="VEuPathDB" id="FungiDB:BDEG_22377"/>
<feature type="transmembrane region" description="Helical" evidence="21">
    <location>
        <begin position="75"/>
        <end position="103"/>
    </location>
</feature>
<dbReference type="OrthoDB" id="410651at2759"/>
<dbReference type="Gene3D" id="1.20.120.550">
    <property type="entry name" value="Membrane associated eicosanoid/glutathione metabolism-like domain"/>
    <property type="match status" value="1"/>
</dbReference>
<evidence type="ECO:0000256" key="10">
    <source>
        <dbReference type="ARBA" id="ARBA00023139"/>
    </source>
</evidence>
<evidence type="ECO:0000256" key="5">
    <source>
        <dbReference type="ARBA" id="ARBA00022989"/>
    </source>
</evidence>
<keyword evidence="3 21" id="KW-0812">Transmembrane</keyword>
<reference evidence="23 24" key="2">
    <citation type="submission" date="2016-05" db="EMBL/GenBank/DDBJ databases">
        <title>Lineage-specific infection strategies underlie the spectrum of fungal disease in amphibians.</title>
        <authorList>
            <person name="Cuomo C.A."/>
            <person name="Farrer R.A."/>
            <person name="James T."/>
            <person name="Longcore J."/>
            <person name="Birren B."/>
        </authorList>
    </citation>
    <scope>NUCLEOTIDE SEQUENCE [LARGE SCALE GENOMIC DNA]</scope>
    <source>
        <strain evidence="23 24">JEL423</strain>
    </source>
</reference>
<evidence type="ECO:0000256" key="17">
    <source>
        <dbReference type="ARBA" id="ARBA00051411"/>
    </source>
</evidence>
<dbReference type="GO" id="GO:0005635">
    <property type="term" value="C:nuclear envelope"/>
    <property type="evidence" value="ECO:0007669"/>
    <property type="project" value="TreeGrafter"/>
</dbReference>
<evidence type="ECO:0000313" key="24">
    <source>
        <dbReference type="Proteomes" id="UP000077115"/>
    </source>
</evidence>
<keyword evidence="10" id="KW-0564">Palmitate</keyword>
<evidence type="ECO:0000256" key="7">
    <source>
        <dbReference type="ARBA" id="ARBA00023098"/>
    </source>
</evidence>
<dbReference type="EC" id="4.4.1.20" evidence="15"/>
<dbReference type="InterPro" id="IPR050997">
    <property type="entry name" value="MAPEG"/>
</dbReference>
<dbReference type="PANTHER" id="PTHR10250">
    <property type="entry name" value="MICROSOMAL GLUTATHIONE S-TRANSFERASE"/>
    <property type="match status" value="1"/>
</dbReference>
<accession>A0A177WEB0</accession>
<sequence length="147" mass="15871">MVAFTLTHEHGYVLGVAVTSALFVTSLGIRVGAARRAAKVPYPYMYAEVAAAEKDPAKYKFNCAQRAHQNTLEGYPVFLMLLGISAIEHPMYAVASGIIWIVGKHLYAQGYCTGDPDKRVRGAFSYLGLLTLLGISIKTAITLAMSA</sequence>
<keyword evidence="8" id="KW-0496">Mitochondrion</keyword>
<evidence type="ECO:0000256" key="18">
    <source>
        <dbReference type="ARBA" id="ARBA00069748"/>
    </source>
</evidence>
<dbReference type="GO" id="GO:0005783">
    <property type="term" value="C:endoplasmic reticulum"/>
    <property type="evidence" value="ECO:0007669"/>
    <property type="project" value="TreeGrafter"/>
</dbReference>
<keyword evidence="7" id="KW-0443">Lipid metabolism</keyword>
<evidence type="ECO:0000256" key="15">
    <source>
        <dbReference type="ARBA" id="ARBA00039056"/>
    </source>
</evidence>
<comment type="pathway">
    <text evidence="13">Lipid metabolism; leukotriene C4 biosynthesis.</text>
</comment>
<evidence type="ECO:0000256" key="2">
    <source>
        <dbReference type="ARBA" id="ARBA00022679"/>
    </source>
</evidence>
<dbReference type="GO" id="GO:0006629">
    <property type="term" value="P:lipid metabolic process"/>
    <property type="evidence" value="ECO:0007669"/>
    <property type="project" value="UniProtKB-KW"/>
</dbReference>
<evidence type="ECO:0000256" key="13">
    <source>
        <dbReference type="ARBA" id="ARBA00037884"/>
    </source>
</evidence>
<dbReference type="GO" id="GO:0005741">
    <property type="term" value="C:mitochondrial outer membrane"/>
    <property type="evidence" value="ECO:0007669"/>
    <property type="project" value="UniProtKB-SubCell"/>
</dbReference>
<feature type="transmembrane region" description="Helical" evidence="21">
    <location>
        <begin position="123"/>
        <end position="145"/>
    </location>
</feature>
<evidence type="ECO:0000256" key="16">
    <source>
        <dbReference type="ARBA" id="ARBA00049298"/>
    </source>
</evidence>
<keyword evidence="12" id="KW-0449">Lipoprotein</keyword>
<name>A0A177WEB0_BATDL</name>
<evidence type="ECO:0000256" key="14">
    <source>
        <dbReference type="ARBA" id="ARBA00037916"/>
    </source>
</evidence>
<dbReference type="VEuPathDB" id="FungiDB:BDEG_22379"/>
<organism evidence="23 24">
    <name type="scientific">Batrachochytrium dendrobatidis (strain JEL423)</name>
    <dbReference type="NCBI Taxonomy" id="403673"/>
    <lineage>
        <taxon>Eukaryota</taxon>
        <taxon>Fungi</taxon>
        <taxon>Fungi incertae sedis</taxon>
        <taxon>Chytridiomycota</taxon>
        <taxon>Chytridiomycota incertae sedis</taxon>
        <taxon>Chytridiomycetes</taxon>
        <taxon>Rhizophydiales</taxon>
        <taxon>Rhizophydiales incertae sedis</taxon>
        <taxon>Batrachochytrium</taxon>
    </lineage>
</organism>
<keyword evidence="2" id="KW-0808">Transferase</keyword>
<gene>
    <name evidence="22" type="ORF">BDEG_22377</name>
    <name evidence="23" type="ORF">BDEG_22379</name>
</gene>
<comment type="subcellular location">
    <subcellularLocation>
        <location evidence="1">Mitochondrion outer membrane</location>
        <topology evidence="1">Multi-pass membrane protein</topology>
    </subcellularLocation>
</comment>
<evidence type="ECO:0000256" key="8">
    <source>
        <dbReference type="ARBA" id="ARBA00023128"/>
    </source>
</evidence>
<protein>
    <recommendedName>
        <fullName evidence="18">Glutathione S-transferase 3, mitochondrial</fullName>
        <ecNumber evidence="15">4.4.1.20</ecNumber>
    </recommendedName>
    <alternativeName>
        <fullName evidence="19">Glutathione peroxidase MGST3</fullName>
    </alternativeName>
    <alternativeName>
        <fullName evidence="20">LTC4 synthase MGST3</fullName>
    </alternativeName>
</protein>
<dbReference type="FunFam" id="1.20.120.550:FF:000004">
    <property type="entry name" value="Microsomal glutathione S-transferase 3"/>
    <property type="match status" value="1"/>
</dbReference>
<comment type="pathway">
    <text evidence="14">Lipid metabolism; arachidonate metabolism.</text>
</comment>
<comment type="catalytic activity">
    <reaction evidence="16">
        <text>leukotriene C4 = leukotriene A4 + glutathione</text>
        <dbReference type="Rhea" id="RHEA:17617"/>
        <dbReference type="ChEBI" id="CHEBI:57463"/>
        <dbReference type="ChEBI" id="CHEBI:57925"/>
        <dbReference type="ChEBI" id="CHEBI:57973"/>
        <dbReference type="EC" id="4.4.1.20"/>
    </reaction>
    <physiologicalReaction direction="right-to-left" evidence="16">
        <dbReference type="Rhea" id="RHEA:17619"/>
    </physiologicalReaction>
</comment>
<dbReference type="GO" id="GO:0004364">
    <property type="term" value="F:glutathione transferase activity"/>
    <property type="evidence" value="ECO:0007669"/>
    <property type="project" value="TreeGrafter"/>
</dbReference>
<dbReference type="EMBL" id="DS022301">
    <property type="protein sequence ID" value="OAJ38448.1"/>
    <property type="molecule type" value="Genomic_DNA"/>
</dbReference>
<dbReference type="GO" id="GO:0004602">
    <property type="term" value="F:glutathione peroxidase activity"/>
    <property type="evidence" value="ECO:0007669"/>
    <property type="project" value="TreeGrafter"/>
</dbReference>
<evidence type="ECO:0000313" key="23">
    <source>
        <dbReference type="EMBL" id="OAJ38448.1"/>
    </source>
</evidence>
<dbReference type="PANTHER" id="PTHR10250:SF26">
    <property type="entry name" value="GLUTATHIONE S-TRANSFERASE 3, MITOCHONDRIAL"/>
    <property type="match status" value="1"/>
</dbReference>
<evidence type="ECO:0000256" key="1">
    <source>
        <dbReference type="ARBA" id="ARBA00004374"/>
    </source>
</evidence>
<dbReference type="InterPro" id="IPR023352">
    <property type="entry name" value="MAPEG-like_dom_sf"/>
</dbReference>
<keyword evidence="9 21" id="KW-0472">Membrane</keyword>
<keyword evidence="5 21" id="KW-1133">Transmembrane helix</keyword>
<reference evidence="23 24" key="1">
    <citation type="submission" date="2006-10" db="EMBL/GenBank/DDBJ databases">
        <title>The Genome Sequence of Batrachochytrium dendrobatidis JEL423.</title>
        <authorList>
            <consortium name="The Broad Institute Genome Sequencing Platform"/>
            <person name="Birren B."/>
            <person name="Lander E."/>
            <person name="Galagan J."/>
            <person name="Cuomo C."/>
            <person name="Devon K."/>
            <person name="Jaffe D."/>
            <person name="Butler J."/>
            <person name="Alvarez P."/>
            <person name="Gnerre S."/>
            <person name="Grabherr M."/>
            <person name="Kleber M."/>
            <person name="Mauceli E."/>
            <person name="Brockman W."/>
            <person name="Young S."/>
            <person name="LaButti K."/>
            <person name="Sykes S."/>
            <person name="DeCaprio D."/>
            <person name="Crawford M."/>
            <person name="Koehrsen M."/>
            <person name="Engels R."/>
            <person name="Montgomery P."/>
            <person name="Pearson M."/>
            <person name="Howarth C."/>
            <person name="Larson L."/>
            <person name="White J."/>
            <person name="O'Leary S."/>
            <person name="Kodira C."/>
            <person name="Zeng Q."/>
            <person name="Yandava C."/>
            <person name="Alvarado L."/>
            <person name="Longcore J."/>
            <person name="James T."/>
        </authorList>
    </citation>
    <scope>NUCLEOTIDE SEQUENCE [LARGE SCALE GENOMIC DNA]</scope>
    <source>
        <strain evidence="23 24">JEL423</strain>
    </source>
</reference>
<evidence type="ECO:0000256" key="12">
    <source>
        <dbReference type="ARBA" id="ARBA00023288"/>
    </source>
</evidence>
<dbReference type="InterPro" id="IPR001129">
    <property type="entry name" value="Membr-assoc_MAPEG"/>
</dbReference>
<evidence type="ECO:0000256" key="19">
    <source>
        <dbReference type="ARBA" id="ARBA00075145"/>
    </source>
</evidence>
<evidence type="ECO:0000256" key="6">
    <source>
        <dbReference type="ARBA" id="ARBA00023002"/>
    </source>
</evidence>
<evidence type="ECO:0000256" key="9">
    <source>
        <dbReference type="ARBA" id="ARBA00023136"/>
    </source>
</evidence>
<keyword evidence="4" id="KW-1000">Mitochondrion outer membrane</keyword>
<proteinExistence type="predicted"/>
<evidence type="ECO:0000256" key="11">
    <source>
        <dbReference type="ARBA" id="ARBA00023239"/>
    </source>
</evidence>
<evidence type="ECO:0000256" key="3">
    <source>
        <dbReference type="ARBA" id="ARBA00022692"/>
    </source>
</evidence>
<evidence type="ECO:0000256" key="21">
    <source>
        <dbReference type="SAM" id="Phobius"/>
    </source>
</evidence>
<dbReference type="AlphaFoldDB" id="A0A177WEB0"/>
<evidence type="ECO:0000313" key="22">
    <source>
        <dbReference type="EMBL" id="OAJ38446.1"/>
    </source>
</evidence>
<dbReference type="GO" id="GO:0004464">
    <property type="term" value="F:leukotriene-C4 synthase activity"/>
    <property type="evidence" value="ECO:0007669"/>
    <property type="project" value="UniProtKB-EC"/>
</dbReference>
<evidence type="ECO:0000256" key="4">
    <source>
        <dbReference type="ARBA" id="ARBA00022787"/>
    </source>
</evidence>
<keyword evidence="6" id="KW-0560">Oxidoreductase</keyword>
<dbReference type="eggNOG" id="ENOG502S4E5">
    <property type="taxonomic scope" value="Eukaryota"/>
</dbReference>
<dbReference type="Pfam" id="PF01124">
    <property type="entry name" value="MAPEG"/>
    <property type="match status" value="1"/>
</dbReference>
<dbReference type="STRING" id="403673.A0A177WEB0"/>
<evidence type="ECO:0000256" key="20">
    <source>
        <dbReference type="ARBA" id="ARBA00076908"/>
    </source>
</evidence>
<dbReference type="SUPFAM" id="SSF161084">
    <property type="entry name" value="MAPEG domain-like"/>
    <property type="match status" value="1"/>
</dbReference>
<dbReference type="EMBL" id="DS022301">
    <property type="protein sequence ID" value="OAJ38446.1"/>
    <property type="molecule type" value="Genomic_DNA"/>
</dbReference>
<keyword evidence="11" id="KW-0456">Lyase</keyword>
<comment type="catalytic activity">
    <reaction evidence="17">
        <text>15-deoxy-Delta(12,14)-prostaglandin J2 + glutathione = 15-deoxy-Delta(12,14)-prostaglandin J2-S-(R)-glutathione</text>
        <dbReference type="Rhea" id="RHEA:75963"/>
        <dbReference type="ChEBI" id="CHEBI:57925"/>
        <dbReference type="ChEBI" id="CHEBI:85236"/>
        <dbReference type="ChEBI" id="CHEBI:194498"/>
    </reaction>
    <physiologicalReaction direction="left-to-right" evidence="17">
        <dbReference type="Rhea" id="RHEA:75964"/>
    </physiologicalReaction>
</comment>
<dbReference type="Proteomes" id="UP000077115">
    <property type="component" value="Unassembled WGS sequence"/>
</dbReference>
<feature type="transmembrane region" description="Helical" evidence="21">
    <location>
        <begin position="12"/>
        <end position="33"/>
    </location>
</feature>